<dbReference type="KEGG" id="ddr:Deide_04652"/>
<organism evidence="1 2">
    <name type="scientific">Deinococcus deserti (strain DSM 17065 / CIP 109153 / LMG 22923 / VCD115)</name>
    <dbReference type="NCBI Taxonomy" id="546414"/>
    <lineage>
        <taxon>Bacteria</taxon>
        <taxon>Thermotogati</taxon>
        <taxon>Deinococcota</taxon>
        <taxon>Deinococci</taxon>
        <taxon>Deinococcales</taxon>
        <taxon>Deinococcaceae</taxon>
        <taxon>Deinococcus</taxon>
    </lineage>
</organism>
<dbReference type="STRING" id="546414.Deide_04652"/>
<keyword evidence="2" id="KW-1185">Reference proteome</keyword>
<reference evidence="1 2" key="1">
    <citation type="journal article" date="2009" name="PLoS Genet.">
        <title>Alliance of proteomics and genomics to unravel the specificities of Sahara bacterium Deinococcus deserti.</title>
        <authorList>
            <person name="de Groot A."/>
            <person name="Dulermo R."/>
            <person name="Ortet P."/>
            <person name="Blanchard L."/>
            <person name="Guerin P."/>
            <person name="Fernandez B."/>
            <person name="Vacherie B."/>
            <person name="Dossat C."/>
            <person name="Jolivet E."/>
            <person name="Siguier P."/>
            <person name="Chandler M."/>
            <person name="Barakat M."/>
            <person name="Dedieu A."/>
            <person name="Barbe V."/>
            <person name="Heulin T."/>
            <person name="Sommer S."/>
            <person name="Achouak W."/>
            <person name="Armengaud J."/>
        </authorList>
    </citation>
    <scope>NUCLEOTIDE SEQUENCE [LARGE SCALE GENOMIC DNA]</scope>
    <source>
        <strain evidence="2">DSM 17065 / CIP 109153 / LMG 22923 / VCD115</strain>
    </source>
</reference>
<evidence type="ECO:0000313" key="1">
    <source>
        <dbReference type="EMBL" id="ACO45299.1"/>
    </source>
</evidence>
<dbReference type="PaxDb" id="546414-Deide_04652"/>
<gene>
    <name evidence="1" type="ordered locus">Deide_04652</name>
</gene>
<accession>C1D0C5</accession>
<proteinExistence type="predicted"/>
<dbReference type="EMBL" id="CP001114">
    <property type="protein sequence ID" value="ACO45299.1"/>
    <property type="molecule type" value="Genomic_DNA"/>
</dbReference>
<dbReference type="HOGENOM" id="CLU_1438924_0_0_0"/>
<dbReference type="Proteomes" id="UP000002208">
    <property type="component" value="Chromosome"/>
</dbReference>
<evidence type="ECO:0000313" key="2">
    <source>
        <dbReference type="Proteomes" id="UP000002208"/>
    </source>
</evidence>
<protein>
    <submittedName>
        <fullName evidence="1">Uncharacterized protein</fullName>
    </submittedName>
</protein>
<dbReference type="AlphaFoldDB" id="C1D0C5"/>
<name>C1D0C5_DEIDV</name>
<sequence>MNFNYKCPEAFHPNRMRALVALATLLGLSGWSFAALSPFMQNFVHSYGLKIVSERTHVVRDWKAVEQVFRAPSGDVMVHSVTPRFGGQVTTGRFLKYSFSSPRDNVTAIEMLKAFALDEEVDQLTAAGLESCLERARRLKPPQVKTMLWRKAGNELVKVYCGVSAVTEYVVFDARDLSSSYWRLRSTW</sequence>